<sequence length="79" mass="9062">MMQNIHSRTARAICAQERPDHPSACWLWDSEISVVLQRVSLTSSGDKRTKTHDLSNPSDKFHLINIRIHKLECCAPWPP</sequence>
<dbReference type="EMBL" id="AFRT01005889">
    <property type="protein sequence ID" value="ELU35634.1"/>
    <property type="molecule type" value="Genomic_DNA"/>
</dbReference>
<protein>
    <submittedName>
        <fullName evidence="1">Uncharacterized protein</fullName>
    </submittedName>
</protein>
<dbReference type="Proteomes" id="UP000011668">
    <property type="component" value="Unassembled WGS sequence"/>
</dbReference>
<proteinExistence type="predicted"/>
<keyword evidence="2" id="KW-1185">Reference proteome</keyword>
<evidence type="ECO:0000313" key="1">
    <source>
        <dbReference type="EMBL" id="ELU35634.1"/>
    </source>
</evidence>
<dbReference type="HOGENOM" id="CLU_2607650_0_0_1"/>
<gene>
    <name evidence="1" type="ORF">AG1IA_10336</name>
</gene>
<reference evidence="1 2" key="1">
    <citation type="journal article" date="2013" name="Nat. Commun.">
        <title>The evolution and pathogenic mechanisms of the rice sheath blight pathogen.</title>
        <authorList>
            <person name="Zheng A."/>
            <person name="Lin R."/>
            <person name="Xu L."/>
            <person name="Qin P."/>
            <person name="Tang C."/>
            <person name="Ai P."/>
            <person name="Zhang D."/>
            <person name="Liu Y."/>
            <person name="Sun Z."/>
            <person name="Feng H."/>
            <person name="Wang Y."/>
            <person name="Chen Y."/>
            <person name="Liang X."/>
            <person name="Fu R."/>
            <person name="Li Q."/>
            <person name="Zhang J."/>
            <person name="Yu X."/>
            <person name="Xie Z."/>
            <person name="Ding L."/>
            <person name="Guan P."/>
            <person name="Tang J."/>
            <person name="Liang Y."/>
            <person name="Wang S."/>
            <person name="Deng Q."/>
            <person name="Li S."/>
            <person name="Zhu J."/>
            <person name="Wang L."/>
            <person name="Liu H."/>
            <person name="Li P."/>
        </authorList>
    </citation>
    <scope>NUCLEOTIDE SEQUENCE [LARGE SCALE GENOMIC DNA]</scope>
    <source>
        <strain evidence="2">AG-1 IA</strain>
    </source>
</reference>
<organism evidence="1 2">
    <name type="scientific">Thanatephorus cucumeris (strain AG1-IA)</name>
    <name type="common">Rice sheath blight fungus</name>
    <name type="synonym">Rhizoctonia solani</name>
    <dbReference type="NCBI Taxonomy" id="983506"/>
    <lineage>
        <taxon>Eukaryota</taxon>
        <taxon>Fungi</taxon>
        <taxon>Dikarya</taxon>
        <taxon>Basidiomycota</taxon>
        <taxon>Agaricomycotina</taxon>
        <taxon>Agaricomycetes</taxon>
        <taxon>Cantharellales</taxon>
        <taxon>Ceratobasidiaceae</taxon>
        <taxon>Rhizoctonia</taxon>
        <taxon>Rhizoctonia solani AG-1</taxon>
    </lineage>
</organism>
<accession>L8WGW7</accession>
<evidence type="ECO:0000313" key="2">
    <source>
        <dbReference type="Proteomes" id="UP000011668"/>
    </source>
</evidence>
<dbReference type="AlphaFoldDB" id="L8WGW7"/>
<name>L8WGW7_THACA</name>
<comment type="caution">
    <text evidence="1">The sequence shown here is derived from an EMBL/GenBank/DDBJ whole genome shotgun (WGS) entry which is preliminary data.</text>
</comment>